<feature type="transmembrane region" description="Helical" evidence="1">
    <location>
        <begin position="40"/>
        <end position="63"/>
    </location>
</feature>
<evidence type="ECO:0000313" key="3">
    <source>
        <dbReference type="Proteomes" id="UP000528824"/>
    </source>
</evidence>
<gene>
    <name evidence="2" type="ORF">GGI59_002296</name>
</gene>
<keyword evidence="1" id="KW-1133">Transmembrane helix</keyword>
<evidence type="ECO:0000256" key="1">
    <source>
        <dbReference type="SAM" id="Phobius"/>
    </source>
</evidence>
<comment type="caution">
    <text evidence="2">The sequence shown here is derived from an EMBL/GenBank/DDBJ whole genome shotgun (WGS) entry which is preliminary data.</text>
</comment>
<dbReference type="AlphaFoldDB" id="A0A7W8UNE0"/>
<accession>A0A7W8UNE0</accession>
<reference evidence="2 3" key="1">
    <citation type="submission" date="2020-08" db="EMBL/GenBank/DDBJ databases">
        <title>Genomic Encyclopedia of Type Strains, Phase IV (KMG-V): Genome sequencing to study the core and pangenomes of soil and plant-associated prokaryotes.</title>
        <authorList>
            <person name="Whitman W."/>
        </authorList>
    </citation>
    <scope>NUCLEOTIDE SEQUENCE [LARGE SCALE GENOMIC DNA]</scope>
    <source>
        <strain evidence="2 3">SEMIA 4034</strain>
    </source>
</reference>
<dbReference type="EMBL" id="JACHBC010000004">
    <property type="protein sequence ID" value="MBB5560634.1"/>
    <property type="molecule type" value="Genomic_DNA"/>
</dbReference>
<sequence length="65" mass="7202">MIVELGNWIVPITVTVIVFAFAAGTVRVRVPDYVRTANRIFNTLIVAAAALASLCIWLVWAMVRQ</sequence>
<evidence type="ECO:0000313" key="2">
    <source>
        <dbReference type="EMBL" id="MBB5560634.1"/>
    </source>
</evidence>
<keyword evidence="1" id="KW-0472">Membrane</keyword>
<protein>
    <submittedName>
        <fullName evidence="2">Uncharacterized protein</fullName>
    </submittedName>
</protein>
<dbReference type="RefSeq" id="WP_183916072.1">
    <property type="nucleotide sequence ID" value="NZ_JACHBB010000004.1"/>
</dbReference>
<feature type="transmembrane region" description="Helical" evidence="1">
    <location>
        <begin position="6"/>
        <end position="28"/>
    </location>
</feature>
<name>A0A7W8UNE0_9HYPH</name>
<keyword evidence="1" id="KW-0812">Transmembrane</keyword>
<organism evidence="2 3">
    <name type="scientific">Rhizobium lentis</name>
    <dbReference type="NCBI Taxonomy" id="1138194"/>
    <lineage>
        <taxon>Bacteria</taxon>
        <taxon>Pseudomonadati</taxon>
        <taxon>Pseudomonadota</taxon>
        <taxon>Alphaproteobacteria</taxon>
        <taxon>Hyphomicrobiales</taxon>
        <taxon>Rhizobiaceae</taxon>
        <taxon>Rhizobium/Agrobacterium group</taxon>
        <taxon>Rhizobium</taxon>
    </lineage>
</organism>
<keyword evidence="3" id="KW-1185">Reference proteome</keyword>
<dbReference type="Proteomes" id="UP000528824">
    <property type="component" value="Unassembled WGS sequence"/>
</dbReference>
<proteinExistence type="predicted"/>